<dbReference type="GO" id="GO:0022904">
    <property type="term" value="P:respiratory electron transport chain"/>
    <property type="evidence" value="ECO:0007669"/>
    <property type="project" value="InterPro"/>
</dbReference>
<dbReference type="Pfam" id="PF01292">
    <property type="entry name" value="Ni_hydr_CYTB"/>
    <property type="match status" value="1"/>
</dbReference>
<evidence type="ECO:0000256" key="2">
    <source>
        <dbReference type="ARBA" id="ARBA00004651"/>
    </source>
</evidence>
<dbReference type="InterPro" id="IPR016174">
    <property type="entry name" value="Di-haem_cyt_TM"/>
</dbReference>
<evidence type="ECO:0000256" key="7">
    <source>
        <dbReference type="ARBA" id="ARBA00022723"/>
    </source>
</evidence>
<evidence type="ECO:0000313" key="16">
    <source>
        <dbReference type="Proteomes" id="UP000282818"/>
    </source>
</evidence>
<keyword evidence="11 13" id="KW-0472">Membrane</keyword>
<keyword evidence="10" id="KW-0408">Iron</keyword>
<proteinExistence type="inferred from homology"/>
<dbReference type="PANTHER" id="PTHR30529">
    <property type="entry name" value="CYTOCHROME B561"/>
    <property type="match status" value="1"/>
</dbReference>
<comment type="similarity">
    <text evidence="12">Belongs to the cytochrome b561 family.</text>
</comment>
<feature type="transmembrane region" description="Helical" evidence="13">
    <location>
        <begin position="12"/>
        <end position="32"/>
    </location>
</feature>
<feature type="transmembrane region" description="Helical" evidence="13">
    <location>
        <begin position="91"/>
        <end position="122"/>
    </location>
</feature>
<keyword evidence="16" id="KW-1185">Reference proteome</keyword>
<evidence type="ECO:0000313" key="15">
    <source>
        <dbReference type="EMBL" id="RVU31140.1"/>
    </source>
</evidence>
<dbReference type="EMBL" id="SACQ01000003">
    <property type="protein sequence ID" value="RVU31140.1"/>
    <property type="molecule type" value="Genomic_DNA"/>
</dbReference>
<dbReference type="GO" id="GO:0046872">
    <property type="term" value="F:metal ion binding"/>
    <property type="evidence" value="ECO:0007669"/>
    <property type="project" value="UniProtKB-KW"/>
</dbReference>
<dbReference type="GO" id="GO:0009055">
    <property type="term" value="F:electron transfer activity"/>
    <property type="evidence" value="ECO:0007669"/>
    <property type="project" value="InterPro"/>
</dbReference>
<dbReference type="PANTHER" id="PTHR30529:SF7">
    <property type="entry name" value="CYTOCHROME B561 BACTERIAL_NI-HYDROGENASE DOMAIN-CONTAINING PROTEIN"/>
    <property type="match status" value="1"/>
</dbReference>
<evidence type="ECO:0000259" key="14">
    <source>
        <dbReference type="Pfam" id="PF01292"/>
    </source>
</evidence>
<dbReference type="Proteomes" id="UP000282818">
    <property type="component" value="Unassembled WGS sequence"/>
</dbReference>
<dbReference type="GO" id="GO:0020037">
    <property type="term" value="F:heme binding"/>
    <property type="evidence" value="ECO:0007669"/>
    <property type="project" value="TreeGrafter"/>
</dbReference>
<comment type="subcellular location">
    <subcellularLocation>
        <location evidence="2">Cell membrane</location>
        <topology evidence="2">Multi-pass membrane protein</topology>
    </subcellularLocation>
</comment>
<evidence type="ECO:0000256" key="13">
    <source>
        <dbReference type="SAM" id="Phobius"/>
    </source>
</evidence>
<evidence type="ECO:0000256" key="6">
    <source>
        <dbReference type="ARBA" id="ARBA00022692"/>
    </source>
</evidence>
<keyword evidence="9 13" id="KW-1133">Transmembrane helix</keyword>
<gene>
    <name evidence="15" type="ORF">EOE65_09075</name>
</gene>
<keyword evidence="4" id="KW-1003">Cell membrane</keyword>
<feature type="transmembrane region" description="Helical" evidence="13">
    <location>
        <begin position="142"/>
        <end position="163"/>
    </location>
</feature>
<dbReference type="RefSeq" id="WP_127693985.1">
    <property type="nucleotide sequence ID" value="NZ_SACQ01000003.1"/>
</dbReference>
<keyword evidence="8" id="KW-0249">Electron transport</keyword>
<evidence type="ECO:0000256" key="5">
    <source>
        <dbReference type="ARBA" id="ARBA00022617"/>
    </source>
</evidence>
<sequence length="181" mass="18810">MSRAISLSKLTIRLHWLIAVGMIGSLAFGIYLDEFAASANKGSLIGLHKSVGVIVLLLALVRLINTAKQGLPTPLSESAAWQLSAAKVTHILLLAGTLFMPISGVMMSVGGGYPVGVFGLPLIPAGDENEMLSQIGHAVHDVGANIMIAAVLLHVAGAVKHSLIDKDGTMARMLGKQIGNS</sequence>
<evidence type="ECO:0000256" key="8">
    <source>
        <dbReference type="ARBA" id="ARBA00022982"/>
    </source>
</evidence>
<dbReference type="InterPro" id="IPR052168">
    <property type="entry name" value="Cytochrome_b561_oxidase"/>
</dbReference>
<protein>
    <submittedName>
        <fullName evidence="15">Cytochrome b</fullName>
    </submittedName>
</protein>
<evidence type="ECO:0000256" key="1">
    <source>
        <dbReference type="ARBA" id="ARBA00001970"/>
    </source>
</evidence>
<keyword evidence="3" id="KW-0813">Transport</keyword>
<comment type="caution">
    <text evidence="15">The sequence shown here is derived from an EMBL/GenBank/DDBJ whole genome shotgun (WGS) entry which is preliminary data.</text>
</comment>
<comment type="cofactor">
    <cofactor evidence="1">
        <name>heme b</name>
        <dbReference type="ChEBI" id="CHEBI:60344"/>
    </cofactor>
</comment>
<evidence type="ECO:0000256" key="4">
    <source>
        <dbReference type="ARBA" id="ARBA00022475"/>
    </source>
</evidence>
<keyword evidence="5" id="KW-0349">Heme</keyword>
<evidence type="ECO:0000256" key="3">
    <source>
        <dbReference type="ARBA" id="ARBA00022448"/>
    </source>
</evidence>
<feature type="domain" description="Cytochrome b561 bacterial/Ni-hydrogenase" evidence="14">
    <location>
        <begin position="8"/>
        <end position="175"/>
    </location>
</feature>
<dbReference type="GO" id="GO:0005886">
    <property type="term" value="C:plasma membrane"/>
    <property type="evidence" value="ECO:0007669"/>
    <property type="project" value="UniProtKB-SubCell"/>
</dbReference>
<dbReference type="SUPFAM" id="SSF81342">
    <property type="entry name" value="Transmembrane di-heme cytochromes"/>
    <property type="match status" value="1"/>
</dbReference>
<evidence type="ECO:0000256" key="11">
    <source>
        <dbReference type="ARBA" id="ARBA00023136"/>
    </source>
</evidence>
<dbReference type="AlphaFoldDB" id="A0A437Q9H8"/>
<organism evidence="15 16">
    <name type="scientific">Neptunomonas marina</name>
    <dbReference type="NCBI Taxonomy" id="1815562"/>
    <lineage>
        <taxon>Bacteria</taxon>
        <taxon>Pseudomonadati</taxon>
        <taxon>Pseudomonadota</taxon>
        <taxon>Gammaproteobacteria</taxon>
        <taxon>Oceanospirillales</taxon>
        <taxon>Oceanospirillaceae</taxon>
        <taxon>Neptunomonas</taxon>
    </lineage>
</organism>
<dbReference type="InterPro" id="IPR011577">
    <property type="entry name" value="Cyt_b561_bac/Ni-Hgenase"/>
</dbReference>
<evidence type="ECO:0000256" key="10">
    <source>
        <dbReference type="ARBA" id="ARBA00023004"/>
    </source>
</evidence>
<name>A0A437Q9H8_9GAMM</name>
<reference evidence="15 16" key="1">
    <citation type="submission" date="2019-01" db="EMBL/GenBank/DDBJ databases">
        <authorList>
            <person name="Chen W.-M."/>
        </authorList>
    </citation>
    <scope>NUCLEOTIDE SEQUENCE [LARGE SCALE GENOMIC DNA]</scope>
    <source>
        <strain evidence="15 16">HPM-16</strain>
    </source>
</reference>
<accession>A0A437Q9H8</accession>
<feature type="transmembrane region" description="Helical" evidence="13">
    <location>
        <begin position="44"/>
        <end position="64"/>
    </location>
</feature>
<keyword evidence="7" id="KW-0479">Metal-binding</keyword>
<keyword evidence="6 13" id="KW-0812">Transmembrane</keyword>
<evidence type="ECO:0000256" key="12">
    <source>
        <dbReference type="ARBA" id="ARBA00037975"/>
    </source>
</evidence>
<evidence type="ECO:0000256" key="9">
    <source>
        <dbReference type="ARBA" id="ARBA00022989"/>
    </source>
</evidence>